<gene>
    <name evidence="1" type="ORF">CHYS00102_LOCUS25959</name>
</gene>
<dbReference type="EMBL" id="HBFR01035605">
    <property type="protein sequence ID" value="CAD8898743.1"/>
    <property type="molecule type" value="Transcribed_RNA"/>
</dbReference>
<protein>
    <submittedName>
        <fullName evidence="1">Uncharacterized protein</fullName>
    </submittedName>
</protein>
<dbReference type="AlphaFoldDB" id="A0A7S1BUV8"/>
<evidence type="ECO:0000313" key="1">
    <source>
        <dbReference type="EMBL" id="CAD8898743.1"/>
    </source>
</evidence>
<accession>A0A7S1BUV8</accession>
<reference evidence="1" key="1">
    <citation type="submission" date="2021-01" db="EMBL/GenBank/DDBJ databases">
        <authorList>
            <person name="Corre E."/>
            <person name="Pelletier E."/>
            <person name="Niang G."/>
            <person name="Scheremetjew M."/>
            <person name="Finn R."/>
            <person name="Kale V."/>
            <person name="Holt S."/>
            <person name="Cochrane G."/>
            <person name="Meng A."/>
            <person name="Brown T."/>
            <person name="Cohen L."/>
        </authorList>
    </citation>
    <scope>NUCLEOTIDE SEQUENCE</scope>
    <source>
        <strain evidence="1">308</strain>
    </source>
</reference>
<name>A0A7S1BUV8_9STRA</name>
<sequence>MFFNLIVRSLDKLDYQSLHNMDNPAYQGRQSSFCHTSAESGFLPELVQSHLHDSDNETWRCSNENQASSEIALGHQATVFEEKKITVPVQDKHKVATIVTLVCSINFVK</sequence>
<organism evidence="1">
    <name type="scientific">Corethron hystrix</name>
    <dbReference type="NCBI Taxonomy" id="216773"/>
    <lineage>
        <taxon>Eukaryota</taxon>
        <taxon>Sar</taxon>
        <taxon>Stramenopiles</taxon>
        <taxon>Ochrophyta</taxon>
        <taxon>Bacillariophyta</taxon>
        <taxon>Coscinodiscophyceae</taxon>
        <taxon>Corethrophycidae</taxon>
        <taxon>Corethrales</taxon>
        <taxon>Corethraceae</taxon>
        <taxon>Corethron</taxon>
    </lineage>
</organism>
<proteinExistence type="predicted"/>